<organism evidence="1 2">
    <name type="scientific">Pannonibacter tanglangensis</name>
    <dbReference type="NCBI Taxonomy" id="2750084"/>
    <lineage>
        <taxon>Bacteria</taxon>
        <taxon>Pseudomonadati</taxon>
        <taxon>Pseudomonadota</taxon>
        <taxon>Alphaproteobacteria</taxon>
        <taxon>Hyphomicrobiales</taxon>
        <taxon>Stappiaceae</taxon>
        <taxon>Pannonibacter</taxon>
    </lineage>
</organism>
<reference evidence="1 2" key="1">
    <citation type="submission" date="2020-01" db="EMBL/GenBank/DDBJ databases">
        <authorList>
            <person name="Peng S.Y."/>
            <person name="Li J."/>
            <person name="Wang M."/>
            <person name="Wang L."/>
            <person name="Wang C.Q."/>
            <person name="Wang J.R."/>
        </authorList>
    </citation>
    <scope>NUCLEOTIDE SEQUENCE [LARGE SCALE GENOMIC DNA]</scope>
    <source>
        <strain evidence="1 2">XCT-34</strain>
    </source>
</reference>
<gene>
    <name evidence="1" type="ORF">GWI71_03925</name>
</gene>
<dbReference type="EMBL" id="JAABLP010000001">
    <property type="protein sequence ID" value="NBN62822.1"/>
    <property type="molecule type" value="Genomic_DNA"/>
</dbReference>
<evidence type="ECO:0000313" key="1">
    <source>
        <dbReference type="EMBL" id="NBN62822.1"/>
    </source>
</evidence>
<evidence type="ECO:0000313" key="2">
    <source>
        <dbReference type="Proteomes" id="UP000541347"/>
    </source>
</evidence>
<dbReference type="Proteomes" id="UP000541347">
    <property type="component" value="Unassembled WGS sequence"/>
</dbReference>
<comment type="caution">
    <text evidence="1">The sequence shown here is derived from an EMBL/GenBank/DDBJ whole genome shotgun (WGS) entry which is preliminary data.</text>
</comment>
<proteinExistence type="predicted"/>
<protein>
    <submittedName>
        <fullName evidence="1">Pyocin activator protein PrtN</fullName>
    </submittedName>
</protein>
<dbReference type="Pfam" id="PF11112">
    <property type="entry name" value="PyocinActivator"/>
    <property type="match status" value="1"/>
</dbReference>
<accession>A0ABW9ZIF2</accession>
<sequence length="85" mass="9750">MQTVFLLMAQYEGRAIVPAELIVRDYFTHLTRDTFLRRVAEGKIELPLVRMDSSQKSACGVHVADLAAYLDRRRSQAKREQGLQN</sequence>
<dbReference type="InterPro" id="IPR020518">
    <property type="entry name" value="Tscrpt_reg_PrtN"/>
</dbReference>
<dbReference type="RefSeq" id="WP_161674097.1">
    <property type="nucleotide sequence ID" value="NZ_JAABLP010000001.1"/>
</dbReference>
<name>A0ABW9ZIF2_9HYPH</name>
<keyword evidence="2" id="KW-1185">Reference proteome</keyword>